<reference evidence="2" key="1">
    <citation type="submission" date="2020-10" db="EMBL/GenBank/DDBJ databases">
        <authorList>
            <person name="Kikuchi T."/>
        </authorList>
    </citation>
    <scope>NUCLEOTIDE SEQUENCE</scope>
    <source>
        <strain evidence="2">NKZ352</strain>
    </source>
</reference>
<feature type="region of interest" description="Disordered" evidence="1">
    <location>
        <begin position="1"/>
        <end position="115"/>
    </location>
</feature>
<dbReference type="EMBL" id="CAJGYM010000027">
    <property type="protein sequence ID" value="CAD6192307.1"/>
    <property type="molecule type" value="Genomic_DNA"/>
</dbReference>
<keyword evidence="3" id="KW-1185">Reference proteome</keyword>
<name>A0A8S1HAC7_9PELO</name>
<protein>
    <submittedName>
        <fullName evidence="2">Uncharacterized protein</fullName>
    </submittedName>
</protein>
<evidence type="ECO:0000256" key="1">
    <source>
        <dbReference type="SAM" id="MobiDB-lite"/>
    </source>
</evidence>
<proteinExistence type="predicted"/>
<feature type="compositionally biased region" description="Polar residues" evidence="1">
    <location>
        <begin position="1"/>
        <end position="11"/>
    </location>
</feature>
<dbReference type="AlphaFoldDB" id="A0A8S1HAC7"/>
<gene>
    <name evidence="2" type="ORF">CAUJ_LOCUS8226</name>
</gene>
<evidence type="ECO:0000313" key="3">
    <source>
        <dbReference type="Proteomes" id="UP000835052"/>
    </source>
</evidence>
<comment type="caution">
    <text evidence="2">The sequence shown here is derived from an EMBL/GenBank/DDBJ whole genome shotgun (WGS) entry which is preliminary data.</text>
</comment>
<feature type="compositionally biased region" description="Basic and acidic residues" evidence="1">
    <location>
        <begin position="87"/>
        <end position="115"/>
    </location>
</feature>
<organism evidence="2 3">
    <name type="scientific">Caenorhabditis auriculariae</name>
    <dbReference type="NCBI Taxonomy" id="2777116"/>
    <lineage>
        <taxon>Eukaryota</taxon>
        <taxon>Metazoa</taxon>
        <taxon>Ecdysozoa</taxon>
        <taxon>Nematoda</taxon>
        <taxon>Chromadorea</taxon>
        <taxon>Rhabditida</taxon>
        <taxon>Rhabditina</taxon>
        <taxon>Rhabditomorpha</taxon>
        <taxon>Rhabditoidea</taxon>
        <taxon>Rhabditidae</taxon>
        <taxon>Peloderinae</taxon>
        <taxon>Caenorhabditis</taxon>
    </lineage>
</organism>
<accession>A0A8S1HAC7</accession>
<dbReference type="Proteomes" id="UP000835052">
    <property type="component" value="Unassembled WGS sequence"/>
</dbReference>
<sequence>MDLRSKSSSVADTPVLRSKSSVADTPVQARKGILKARSSSPVNVSEPAVKTKPLPEPPVAKTKPLPEPSAVKTKPLPESVSEPSQPDLKEDHGGAHSGDALRLRKQDRRHADRNQYVEKLLYTKLSAP</sequence>
<evidence type="ECO:0000313" key="2">
    <source>
        <dbReference type="EMBL" id="CAD6192307.1"/>
    </source>
</evidence>